<proteinExistence type="predicted"/>
<evidence type="ECO:0000313" key="2">
    <source>
        <dbReference type="Proteomes" id="UP001266305"/>
    </source>
</evidence>
<sequence>MGMYLSFLWLQSPVFPSHGLNKYEASPTVSAASTNIILQDTSQGIWGREDFFPTKSLSQDGIPTRRTCSTTLMNVPLASSCTVMHSEEQRGTAGAGRRLSLAVDTGPGAPCICCAFSEELLICSGEDFTFR</sequence>
<reference evidence="1 2" key="1">
    <citation type="submission" date="2023-05" db="EMBL/GenBank/DDBJ databases">
        <title>B98-5 Cell Line De Novo Hybrid Assembly: An Optical Mapping Approach.</title>
        <authorList>
            <person name="Kananen K."/>
            <person name="Auerbach J.A."/>
            <person name="Kautto E."/>
            <person name="Blachly J.S."/>
        </authorList>
    </citation>
    <scope>NUCLEOTIDE SEQUENCE [LARGE SCALE GENOMIC DNA]</scope>
    <source>
        <strain evidence="1">B95-8</strain>
        <tissue evidence="1">Cell line</tissue>
    </source>
</reference>
<gene>
    <name evidence="1" type="ORF">P7K49_009051</name>
</gene>
<keyword evidence="2" id="KW-1185">Reference proteome</keyword>
<name>A0ABQ9VZG1_SAGOE</name>
<organism evidence="1 2">
    <name type="scientific">Saguinus oedipus</name>
    <name type="common">Cotton-top tamarin</name>
    <name type="synonym">Oedipomidas oedipus</name>
    <dbReference type="NCBI Taxonomy" id="9490"/>
    <lineage>
        <taxon>Eukaryota</taxon>
        <taxon>Metazoa</taxon>
        <taxon>Chordata</taxon>
        <taxon>Craniata</taxon>
        <taxon>Vertebrata</taxon>
        <taxon>Euteleostomi</taxon>
        <taxon>Mammalia</taxon>
        <taxon>Eutheria</taxon>
        <taxon>Euarchontoglires</taxon>
        <taxon>Primates</taxon>
        <taxon>Haplorrhini</taxon>
        <taxon>Platyrrhini</taxon>
        <taxon>Cebidae</taxon>
        <taxon>Callitrichinae</taxon>
        <taxon>Saguinus</taxon>
    </lineage>
</organism>
<dbReference type="EMBL" id="JASSZA010000004">
    <property type="protein sequence ID" value="KAK2114785.1"/>
    <property type="molecule type" value="Genomic_DNA"/>
</dbReference>
<comment type="caution">
    <text evidence="1">The sequence shown here is derived from an EMBL/GenBank/DDBJ whole genome shotgun (WGS) entry which is preliminary data.</text>
</comment>
<dbReference type="Proteomes" id="UP001266305">
    <property type="component" value="Unassembled WGS sequence"/>
</dbReference>
<accession>A0ABQ9VZG1</accession>
<evidence type="ECO:0000313" key="1">
    <source>
        <dbReference type="EMBL" id="KAK2114785.1"/>
    </source>
</evidence>
<protein>
    <submittedName>
        <fullName evidence="1">Uncharacterized protein</fullName>
    </submittedName>
</protein>